<dbReference type="Proteomes" id="UP000274843">
    <property type="component" value="Unassembled WGS sequence"/>
</dbReference>
<name>A0A3N2GTF5_9PSEU</name>
<dbReference type="InterPro" id="IPR011024">
    <property type="entry name" value="G_crystallin-like"/>
</dbReference>
<gene>
    <name evidence="2" type="ORF">EDD35_2210</name>
</gene>
<organism evidence="2 3">
    <name type="scientific">Amycolatopsis thermoflava</name>
    <dbReference type="NCBI Taxonomy" id="84480"/>
    <lineage>
        <taxon>Bacteria</taxon>
        <taxon>Bacillati</taxon>
        <taxon>Actinomycetota</taxon>
        <taxon>Actinomycetes</taxon>
        <taxon>Pseudonocardiales</taxon>
        <taxon>Pseudonocardiaceae</taxon>
        <taxon>Amycolatopsis</taxon>
        <taxon>Amycolatopsis methanolica group</taxon>
    </lineage>
</organism>
<dbReference type="EMBL" id="RKHY01000001">
    <property type="protein sequence ID" value="ROS39894.1"/>
    <property type="molecule type" value="Genomic_DNA"/>
</dbReference>
<evidence type="ECO:0000256" key="1">
    <source>
        <dbReference type="SAM" id="SignalP"/>
    </source>
</evidence>
<keyword evidence="1" id="KW-0732">Signal</keyword>
<evidence type="ECO:0000313" key="2">
    <source>
        <dbReference type="EMBL" id="ROS39894.1"/>
    </source>
</evidence>
<comment type="caution">
    <text evidence="2">The sequence shown here is derived from an EMBL/GenBank/DDBJ whole genome shotgun (WGS) entry which is preliminary data.</text>
</comment>
<dbReference type="GeneID" id="301843621"/>
<reference evidence="2 3" key="1">
    <citation type="submission" date="2018-11" db="EMBL/GenBank/DDBJ databases">
        <title>Sequencing the genomes of 1000 actinobacteria strains.</title>
        <authorList>
            <person name="Klenk H.-P."/>
        </authorList>
    </citation>
    <scope>NUCLEOTIDE SEQUENCE [LARGE SCALE GENOMIC DNA]</scope>
    <source>
        <strain evidence="2 3">DSM 44348</strain>
    </source>
</reference>
<dbReference type="SUPFAM" id="SSF49695">
    <property type="entry name" value="gamma-Crystallin-like"/>
    <property type="match status" value="1"/>
</dbReference>
<feature type="signal peptide" evidence="1">
    <location>
        <begin position="1"/>
        <end position="21"/>
    </location>
</feature>
<dbReference type="AlphaFoldDB" id="A0A3N2GTF5"/>
<dbReference type="Pfam" id="PF03995">
    <property type="entry name" value="Inhibitor_I36"/>
    <property type="match status" value="1"/>
</dbReference>
<protein>
    <submittedName>
        <fullName evidence="2">Peptidase inhibitor family I36</fullName>
    </submittedName>
</protein>
<evidence type="ECO:0000313" key="3">
    <source>
        <dbReference type="Proteomes" id="UP000274843"/>
    </source>
</evidence>
<proteinExistence type="predicted"/>
<dbReference type="Gene3D" id="2.60.20.10">
    <property type="entry name" value="Crystallins"/>
    <property type="match status" value="1"/>
</dbReference>
<feature type="chain" id="PRO_5018279956" evidence="1">
    <location>
        <begin position="22"/>
        <end position="118"/>
    </location>
</feature>
<accession>A0A3N2GTF5</accession>
<dbReference type="RefSeq" id="WP_123683714.1">
    <property type="nucleotide sequence ID" value="NZ_RKHY01000001.1"/>
</dbReference>
<keyword evidence="3" id="KW-1185">Reference proteome</keyword>
<sequence>MRASVFLAVMAIAFVPATAAAQEVSTFDGRDCPRDSLCLYRDHGFTGGGLALRPGDRIGDLATYDLADRISSWTNDTGVTCTWYESPDFYGRAHEMLDGYRVDLPGPEDDTPSSVACG</sequence>